<feature type="region of interest" description="Disordered" evidence="1">
    <location>
        <begin position="21"/>
        <end position="56"/>
    </location>
</feature>
<proteinExistence type="predicted"/>
<dbReference type="RefSeq" id="XP_040634345.1">
    <property type="nucleotide sequence ID" value="XM_040779449.1"/>
</dbReference>
<name>A0A017S3A5_ASPRC</name>
<keyword evidence="2" id="KW-0732">Signal</keyword>
<keyword evidence="4" id="KW-1185">Reference proteome</keyword>
<sequence>MHFKHTHAVTLLALAASTSAGAIPEKHSSAVATETTSSIETATSSETPVPLTSATGSANYICSGSY</sequence>
<organism evidence="3 4">
    <name type="scientific">Aspergillus ruber (strain CBS 135680)</name>
    <dbReference type="NCBI Taxonomy" id="1388766"/>
    <lineage>
        <taxon>Eukaryota</taxon>
        <taxon>Fungi</taxon>
        <taxon>Dikarya</taxon>
        <taxon>Ascomycota</taxon>
        <taxon>Pezizomycotina</taxon>
        <taxon>Eurotiomycetes</taxon>
        <taxon>Eurotiomycetidae</taxon>
        <taxon>Eurotiales</taxon>
        <taxon>Aspergillaceae</taxon>
        <taxon>Aspergillus</taxon>
        <taxon>Aspergillus subgen. Aspergillus</taxon>
    </lineage>
</organism>
<accession>A0A017S3A5</accession>
<protein>
    <submittedName>
        <fullName evidence="3">Uncharacterized protein</fullName>
    </submittedName>
</protein>
<evidence type="ECO:0000256" key="2">
    <source>
        <dbReference type="SAM" id="SignalP"/>
    </source>
</evidence>
<reference evidence="4" key="1">
    <citation type="journal article" date="2014" name="Nat. Commun.">
        <title>Genomic adaptations of the halophilic Dead Sea filamentous fungus Eurotium rubrum.</title>
        <authorList>
            <person name="Kis-Papo T."/>
            <person name="Weig A.R."/>
            <person name="Riley R."/>
            <person name="Persoh D."/>
            <person name="Salamov A."/>
            <person name="Sun H."/>
            <person name="Lipzen A."/>
            <person name="Wasser S.P."/>
            <person name="Rambold G."/>
            <person name="Grigoriev I.V."/>
            <person name="Nevo E."/>
        </authorList>
    </citation>
    <scope>NUCLEOTIDE SEQUENCE [LARGE SCALE GENOMIC DNA]</scope>
    <source>
        <strain evidence="4">CBS 135680</strain>
    </source>
</reference>
<dbReference type="HOGENOM" id="CLU_2830774_0_0_1"/>
<feature type="compositionally biased region" description="Low complexity" evidence="1">
    <location>
        <begin position="29"/>
        <end position="47"/>
    </location>
</feature>
<dbReference type="AlphaFoldDB" id="A0A017S3A5"/>
<feature type="signal peptide" evidence="2">
    <location>
        <begin position="1"/>
        <end position="22"/>
    </location>
</feature>
<dbReference type="GeneID" id="63694573"/>
<gene>
    <name evidence="3" type="ORF">EURHEDRAFT_381759</name>
</gene>
<dbReference type="EMBL" id="KK088455">
    <property type="protein sequence ID" value="EYE90655.1"/>
    <property type="molecule type" value="Genomic_DNA"/>
</dbReference>
<evidence type="ECO:0000313" key="4">
    <source>
        <dbReference type="Proteomes" id="UP000019804"/>
    </source>
</evidence>
<dbReference type="Proteomes" id="UP000019804">
    <property type="component" value="Unassembled WGS sequence"/>
</dbReference>
<feature type="chain" id="PRO_5001495385" evidence="2">
    <location>
        <begin position="23"/>
        <end position="66"/>
    </location>
</feature>
<evidence type="ECO:0000313" key="3">
    <source>
        <dbReference type="EMBL" id="EYE90655.1"/>
    </source>
</evidence>
<evidence type="ECO:0000256" key="1">
    <source>
        <dbReference type="SAM" id="MobiDB-lite"/>
    </source>
</evidence>